<dbReference type="EMBL" id="JADBEL010000064">
    <property type="protein sequence ID" value="MBE1557189.1"/>
    <property type="molecule type" value="Genomic_DNA"/>
</dbReference>
<sequence length="218" mass="25331">MSVRARLLGIIEEIDQTYSKTFNHDLDIHYTLCVGTFGSNAFVTREIKGDIYFAAEKLSPETNHLKVIVAHEIGHVTHFSFAERQGMNWKSVDWIHGLTSLYIEGAATYLSKKIVPELKESVYFTYDDEGDSWVTCYEIHKKDVKRRFLEDVASGWDMVKEKEWFRLSGGHYFGHNRLGYLLGTDYVERLVEKVGEEVALTFWNGNDMKKDIMNWLED</sequence>
<organism evidence="1 2">
    <name type="scientific">Sporosarcina limicola</name>
    <dbReference type="NCBI Taxonomy" id="34101"/>
    <lineage>
        <taxon>Bacteria</taxon>
        <taxon>Bacillati</taxon>
        <taxon>Bacillota</taxon>
        <taxon>Bacilli</taxon>
        <taxon>Bacillales</taxon>
        <taxon>Caryophanaceae</taxon>
        <taxon>Sporosarcina</taxon>
    </lineage>
</organism>
<keyword evidence="2" id="KW-1185">Reference proteome</keyword>
<reference evidence="1" key="1">
    <citation type="submission" date="2020-10" db="EMBL/GenBank/DDBJ databases">
        <title>Genomic Encyclopedia of Type Strains, Phase IV (KMG-IV): sequencing the most valuable type-strain genomes for metagenomic binning, comparative biology and taxonomic classification.</title>
        <authorList>
            <person name="Goeker M."/>
        </authorList>
    </citation>
    <scope>NUCLEOTIDE SEQUENCE</scope>
    <source>
        <strain evidence="1">DSM 13886</strain>
    </source>
</reference>
<comment type="caution">
    <text evidence="1">The sequence shown here is derived from an EMBL/GenBank/DDBJ whole genome shotgun (WGS) entry which is preliminary data.</text>
</comment>
<proteinExistence type="predicted"/>
<evidence type="ECO:0000313" key="1">
    <source>
        <dbReference type="EMBL" id="MBE1557189.1"/>
    </source>
</evidence>
<dbReference type="AlphaFoldDB" id="A0A927R8N4"/>
<evidence type="ECO:0000313" key="2">
    <source>
        <dbReference type="Proteomes" id="UP000658225"/>
    </source>
</evidence>
<accession>A0A927R8N4</accession>
<protein>
    <submittedName>
        <fullName evidence="1">Uncharacterized protein</fullName>
    </submittedName>
</protein>
<gene>
    <name evidence="1" type="ORF">H4683_004328</name>
</gene>
<dbReference type="Proteomes" id="UP000658225">
    <property type="component" value="Unassembled WGS sequence"/>
</dbReference>
<name>A0A927R8N4_9BACL</name>
<dbReference type="RefSeq" id="WP_192600768.1">
    <property type="nucleotide sequence ID" value="NZ_JADBEL010000064.1"/>
</dbReference>